<protein>
    <recommendedName>
        <fullName evidence="4">Lipoprotein</fullName>
    </recommendedName>
</protein>
<comment type="caution">
    <text evidence="2">The sequence shown here is derived from an EMBL/GenBank/DDBJ whole genome shotgun (WGS) entry which is preliminary data.</text>
</comment>
<sequence length="193" mass="20677">MRIASVMVVLTIWLGACGEAVAQAGSVPPAGTKQGWERQHLGDHVSEPGEALPDFLRRTGRVLHDYTRQSGNEACGAIASDGQRFSLRLYTDGVPHGCAIRTSEVMEGSAFTGETIHSHPWQKVLTMTPAARAWSHFYKDGNAGAPTLRNDGAVGFSRADRANGDGWLIAGGQLLHLVNGKTERLGPVFLSTE</sequence>
<dbReference type="PROSITE" id="PS51257">
    <property type="entry name" value="PROKAR_LIPOPROTEIN"/>
    <property type="match status" value="1"/>
</dbReference>
<gene>
    <name evidence="2" type="ORF">QEG23_004350</name>
</gene>
<feature type="chain" id="PRO_5042480149" description="Lipoprotein" evidence="1">
    <location>
        <begin position="23"/>
        <end position="193"/>
    </location>
</feature>
<evidence type="ECO:0000313" key="3">
    <source>
        <dbReference type="Proteomes" id="UP001218208"/>
    </source>
</evidence>
<name>A0AAI9FUE9_STEMA</name>
<dbReference type="RefSeq" id="WP_110711961.1">
    <property type="nucleotide sequence ID" value="NZ_CP029773.1"/>
</dbReference>
<dbReference type="Proteomes" id="UP001218208">
    <property type="component" value="Unassembled WGS sequence"/>
</dbReference>
<proteinExistence type="predicted"/>
<keyword evidence="1" id="KW-0732">Signal</keyword>
<evidence type="ECO:0000313" key="2">
    <source>
        <dbReference type="EMBL" id="EKT4094778.1"/>
    </source>
</evidence>
<accession>A0AAI9FUE9</accession>
<evidence type="ECO:0008006" key="4">
    <source>
        <dbReference type="Google" id="ProtNLM"/>
    </source>
</evidence>
<feature type="signal peptide" evidence="1">
    <location>
        <begin position="1"/>
        <end position="22"/>
    </location>
</feature>
<dbReference type="EMBL" id="ABLOJW010000035">
    <property type="protein sequence ID" value="EKT4094778.1"/>
    <property type="molecule type" value="Genomic_DNA"/>
</dbReference>
<evidence type="ECO:0000256" key="1">
    <source>
        <dbReference type="SAM" id="SignalP"/>
    </source>
</evidence>
<reference evidence="2" key="1">
    <citation type="submission" date="2022-07" db="EMBL/GenBank/DDBJ databases">
        <authorList>
            <consortium name="DAFM: The Division of Animal and Food Microbiology"/>
        </authorList>
    </citation>
    <scope>NUCLEOTIDE SEQUENCE</scope>
    <source>
        <strain evidence="2">19MO01SH01-2</strain>
    </source>
</reference>
<dbReference type="AlphaFoldDB" id="A0AAI9FUE9"/>
<organism evidence="2 3">
    <name type="scientific">Stenotrophomonas maltophilia</name>
    <name type="common">Pseudomonas maltophilia</name>
    <name type="synonym">Xanthomonas maltophilia</name>
    <dbReference type="NCBI Taxonomy" id="40324"/>
    <lineage>
        <taxon>Bacteria</taxon>
        <taxon>Pseudomonadati</taxon>
        <taxon>Pseudomonadota</taxon>
        <taxon>Gammaproteobacteria</taxon>
        <taxon>Lysobacterales</taxon>
        <taxon>Lysobacteraceae</taxon>
        <taxon>Stenotrophomonas</taxon>
        <taxon>Stenotrophomonas maltophilia group</taxon>
    </lineage>
</organism>